<dbReference type="Gene3D" id="3.40.50.10130">
    <property type="match status" value="1"/>
</dbReference>
<dbReference type="GO" id="GO:0048476">
    <property type="term" value="C:Holliday junction resolvase complex"/>
    <property type="evidence" value="ECO:0007669"/>
    <property type="project" value="TreeGrafter"/>
</dbReference>
<reference evidence="3" key="1">
    <citation type="submission" date="2020-05" db="EMBL/GenBank/DDBJ databases">
        <authorList>
            <person name="Chiriac C."/>
            <person name="Salcher M."/>
            <person name="Ghai R."/>
            <person name="Kavagutti S V."/>
        </authorList>
    </citation>
    <scope>NUCLEOTIDE SEQUENCE</scope>
</reference>
<dbReference type="SUPFAM" id="SSF52980">
    <property type="entry name" value="Restriction endonuclease-like"/>
    <property type="match status" value="1"/>
</dbReference>
<dbReference type="CDD" id="cd20074">
    <property type="entry name" value="XPF_nuclease_Mus81"/>
    <property type="match status" value="1"/>
</dbReference>
<name>A0A6J6FB04_9ZZZZ</name>
<dbReference type="InterPro" id="IPR047416">
    <property type="entry name" value="XPF_nuclease_Mus81"/>
</dbReference>
<proteinExistence type="predicted"/>
<dbReference type="GO" id="GO:0000712">
    <property type="term" value="P:resolution of meiotic recombination intermediates"/>
    <property type="evidence" value="ECO:0007669"/>
    <property type="project" value="TreeGrafter"/>
</dbReference>
<dbReference type="InterPro" id="IPR006166">
    <property type="entry name" value="ERCC4_domain"/>
</dbReference>
<dbReference type="EMBL" id="CAEZTT010000167">
    <property type="protein sequence ID" value="CAB4584393.1"/>
    <property type="molecule type" value="Genomic_DNA"/>
</dbReference>
<evidence type="ECO:0000256" key="1">
    <source>
        <dbReference type="ARBA" id="ARBA00022801"/>
    </source>
</evidence>
<keyword evidence="1" id="KW-0378">Hydrolase</keyword>
<dbReference type="GO" id="GO:0031573">
    <property type="term" value="P:mitotic intra-S DNA damage checkpoint signaling"/>
    <property type="evidence" value="ECO:0007669"/>
    <property type="project" value="TreeGrafter"/>
</dbReference>
<dbReference type="InterPro" id="IPR033309">
    <property type="entry name" value="Mus81"/>
</dbReference>
<dbReference type="PANTHER" id="PTHR13451">
    <property type="entry name" value="CLASS II CROSSOVER JUNCTION ENDONUCLEASE MUS81"/>
    <property type="match status" value="1"/>
</dbReference>
<evidence type="ECO:0000259" key="2">
    <source>
        <dbReference type="SMART" id="SM00891"/>
    </source>
</evidence>
<dbReference type="InterPro" id="IPR011335">
    <property type="entry name" value="Restrct_endonuc-II-like"/>
</dbReference>
<gene>
    <name evidence="3" type="ORF">UFOPK1726_01131</name>
</gene>
<protein>
    <submittedName>
        <fullName evidence="3">Unannotated protein</fullName>
    </submittedName>
</protein>
<evidence type="ECO:0000313" key="3">
    <source>
        <dbReference type="EMBL" id="CAB4584393.1"/>
    </source>
</evidence>
<feature type="domain" description="ERCC4" evidence="2">
    <location>
        <begin position="2"/>
        <end position="88"/>
    </location>
</feature>
<dbReference type="GO" id="GO:0008821">
    <property type="term" value="F:crossover junction DNA endonuclease activity"/>
    <property type="evidence" value="ECO:0007669"/>
    <property type="project" value="InterPro"/>
</dbReference>
<organism evidence="3">
    <name type="scientific">freshwater metagenome</name>
    <dbReference type="NCBI Taxonomy" id="449393"/>
    <lineage>
        <taxon>unclassified sequences</taxon>
        <taxon>metagenomes</taxon>
        <taxon>ecological metagenomes</taxon>
    </lineage>
</organism>
<sequence>MSLLVDGRETALIEDLRRQGAEPTTAGLDIGDIHILDVDGSTPLLIIERKTAADFASSIGGGRYDEQKLRMKTHGGAAHLVYLIEDTFRGGVFPGRISEDTVISAMFHTQFRDGFDVIRTTCTYESARFLIKLTECVKKHPDYFRKNVEVGPKDYANITAPASIKKMDSITPDVFIKHFYSSLPGISTSVADVFIEKWPTINQFITFLTTAESPALAIQTVTWLDRAGRKHKISPVNAGKICALLGFSS</sequence>
<dbReference type="GO" id="GO:0000727">
    <property type="term" value="P:double-strand break repair via break-induced replication"/>
    <property type="evidence" value="ECO:0007669"/>
    <property type="project" value="TreeGrafter"/>
</dbReference>
<dbReference type="PANTHER" id="PTHR13451:SF0">
    <property type="entry name" value="CROSSOVER JUNCTION ENDONUCLEASE MUS81"/>
    <property type="match status" value="1"/>
</dbReference>
<dbReference type="Pfam" id="PF02732">
    <property type="entry name" value="ERCC4"/>
    <property type="match status" value="1"/>
</dbReference>
<dbReference type="SMART" id="SM00891">
    <property type="entry name" value="ERCC4"/>
    <property type="match status" value="1"/>
</dbReference>
<dbReference type="GO" id="GO:0006308">
    <property type="term" value="P:DNA catabolic process"/>
    <property type="evidence" value="ECO:0007669"/>
    <property type="project" value="InterPro"/>
</dbReference>
<dbReference type="GO" id="GO:0005634">
    <property type="term" value="C:nucleus"/>
    <property type="evidence" value="ECO:0007669"/>
    <property type="project" value="TreeGrafter"/>
</dbReference>
<dbReference type="GO" id="GO:0048257">
    <property type="term" value="F:3'-flap endonuclease activity"/>
    <property type="evidence" value="ECO:0007669"/>
    <property type="project" value="TreeGrafter"/>
</dbReference>
<dbReference type="AlphaFoldDB" id="A0A6J6FB04"/>
<accession>A0A6J6FB04</accession>
<dbReference type="GO" id="GO:0003677">
    <property type="term" value="F:DNA binding"/>
    <property type="evidence" value="ECO:0007669"/>
    <property type="project" value="InterPro"/>
</dbReference>